<evidence type="ECO:0000256" key="4">
    <source>
        <dbReference type="PROSITE-ProRule" id="PRU00335"/>
    </source>
</evidence>
<evidence type="ECO:0000256" key="3">
    <source>
        <dbReference type="ARBA" id="ARBA00023163"/>
    </source>
</evidence>
<accession>A0A7X6MLX6</accession>
<evidence type="ECO:0000313" key="6">
    <source>
        <dbReference type="EMBL" id="NKZ10594.1"/>
    </source>
</evidence>
<gene>
    <name evidence="6" type="ORF">HGA11_06350</name>
</gene>
<dbReference type="AlphaFoldDB" id="A0A7X6MLX6"/>
<dbReference type="SUPFAM" id="SSF46689">
    <property type="entry name" value="Homeodomain-like"/>
    <property type="match status" value="1"/>
</dbReference>
<evidence type="ECO:0000256" key="1">
    <source>
        <dbReference type="ARBA" id="ARBA00023015"/>
    </source>
</evidence>
<protein>
    <submittedName>
        <fullName evidence="6">TetR/AcrR family transcriptional regulator</fullName>
    </submittedName>
</protein>
<dbReference type="Gene3D" id="1.10.357.10">
    <property type="entry name" value="Tetracycline Repressor, domain 2"/>
    <property type="match status" value="1"/>
</dbReference>
<dbReference type="PANTHER" id="PTHR47506:SF3">
    <property type="entry name" value="HTH-TYPE TRANSCRIPTIONAL REGULATOR LMRA"/>
    <property type="match status" value="1"/>
</dbReference>
<dbReference type="Proteomes" id="UP000518188">
    <property type="component" value="Unassembled WGS sequence"/>
</dbReference>
<dbReference type="GO" id="GO:0003677">
    <property type="term" value="F:DNA binding"/>
    <property type="evidence" value="ECO:0007669"/>
    <property type="project" value="UniProtKB-UniRule"/>
</dbReference>
<dbReference type="Pfam" id="PF21993">
    <property type="entry name" value="TetR_C_13_2"/>
    <property type="match status" value="1"/>
</dbReference>
<feature type="domain" description="HTH tetR-type" evidence="5">
    <location>
        <begin position="8"/>
        <end position="68"/>
    </location>
</feature>
<evidence type="ECO:0000313" key="7">
    <source>
        <dbReference type="Proteomes" id="UP000518188"/>
    </source>
</evidence>
<dbReference type="Pfam" id="PF00440">
    <property type="entry name" value="TetR_N"/>
    <property type="match status" value="1"/>
</dbReference>
<comment type="caution">
    <text evidence="6">The sequence shown here is derived from an EMBL/GenBank/DDBJ whole genome shotgun (WGS) entry which is preliminary data.</text>
</comment>
<reference evidence="6 7" key="1">
    <citation type="submission" date="2020-04" db="EMBL/GenBank/DDBJ databases">
        <title>MicrobeNet Type strains.</title>
        <authorList>
            <person name="Nicholson A.C."/>
        </authorList>
    </citation>
    <scope>NUCLEOTIDE SEQUENCE [LARGE SCALE GENOMIC DNA]</scope>
    <source>
        <strain evidence="6 7">ATCC 700731</strain>
    </source>
</reference>
<dbReference type="PROSITE" id="PS50977">
    <property type="entry name" value="HTH_TETR_2"/>
    <property type="match status" value="1"/>
</dbReference>
<dbReference type="InterPro" id="IPR054156">
    <property type="entry name" value="YxaF_TetR_C"/>
</dbReference>
<dbReference type="InterPro" id="IPR009057">
    <property type="entry name" value="Homeodomain-like_sf"/>
</dbReference>
<evidence type="ECO:0000256" key="2">
    <source>
        <dbReference type="ARBA" id="ARBA00023125"/>
    </source>
</evidence>
<dbReference type="EMBL" id="JAAXPJ010000002">
    <property type="protein sequence ID" value="NKZ10594.1"/>
    <property type="molecule type" value="Genomic_DNA"/>
</dbReference>
<dbReference type="PANTHER" id="PTHR47506">
    <property type="entry name" value="TRANSCRIPTIONAL REGULATORY PROTEIN"/>
    <property type="match status" value="1"/>
</dbReference>
<sequence>MERVAAVAGPRERLIQSAIELMREYGVHATGLSDLLERSSTARGSIYQHFPAGKTELMEQATLEAGRIITARIEQLTEALPAEDVIGAFIGGWKQNLIDSDFTGGCPIVAAAQAGPDALAVREASATVFADWARVIAASIESKGVDAATAASLGSFIVSSLEGAIIQCRSARSLQPLDDAGAGLMLLLRSVGAG</sequence>
<keyword evidence="1" id="KW-0805">Transcription regulation</keyword>
<dbReference type="SUPFAM" id="SSF48498">
    <property type="entry name" value="Tetracyclin repressor-like, C-terminal domain"/>
    <property type="match status" value="1"/>
</dbReference>
<name>A0A7X6MLX6_9MYCO</name>
<dbReference type="InterPro" id="IPR036271">
    <property type="entry name" value="Tet_transcr_reg_TetR-rel_C_sf"/>
</dbReference>
<keyword evidence="2 4" id="KW-0238">DNA-binding</keyword>
<evidence type="ECO:0000259" key="5">
    <source>
        <dbReference type="PROSITE" id="PS50977"/>
    </source>
</evidence>
<proteinExistence type="predicted"/>
<organism evidence="6 7">
    <name type="scientific">Mycolicibacterium septicum DSM 44393</name>
    <dbReference type="NCBI Taxonomy" id="1341646"/>
    <lineage>
        <taxon>Bacteria</taxon>
        <taxon>Bacillati</taxon>
        <taxon>Actinomycetota</taxon>
        <taxon>Actinomycetes</taxon>
        <taxon>Mycobacteriales</taxon>
        <taxon>Mycobacteriaceae</taxon>
        <taxon>Mycolicibacterium</taxon>
    </lineage>
</organism>
<dbReference type="InterPro" id="IPR001647">
    <property type="entry name" value="HTH_TetR"/>
</dbReference>
<feature type="DNA-binding region" description="H-T-H motif" evidence="4">
    <location>
        <begin position="31"/>
        <end position="50"/>
    </location>
</feature>
<keyword evidence="3" id="KW-0804">Transcription</keyword>